<gene>
    <name evidence="1" type="ORF">ANCCAN_07025</name>
</gene>
<dbReference type="Proteomes" id="UP000252519">
    <property type="component" value="Unassembled WGS sequence"/>
</dbReference>
<evidence type="ECO:0000313" key="1">
    <source>
        <dbReference type="EMBL" id="RCN46985.1"/>
    </source>
</evidence>
<dbReference type="OrthoDB" id="5917548at2759"/>
<dbReference type="PANTHER" id="PTHR21523">
    <property type="match status" value="1"/>
</dbReference>
<dbReference type="Pfam" id="PF04870">
    <property type="entry name" value="Moulting_cycle"/>
    <property type="match status" value="1"/>
</dbReference>
<protein>
    <submittedName>
        <fullName evidence="1">Uncharacterized protein</fullName>
    </submittedName>
</protein>
<feature type="non-terminal residue" evidence="1">
    <location>
        <position position="1"/>
    </location>
</feature>
<dbReference type="PANTHER" id="PTHR21523:SF14">
    <property type="entry name" value="EXPORTED REPETITIVE PROTEIN"/>
    <property type="match status" value="1"/>
</dbReference>
<comment type="caution">
    <text evidence="1">The sequence shown here is derived from an EMBL/GenBank/DDBJ whole genome shotgun (WGS) entry which is preliminary data.</text>
</comment>
<name>A0A368GVH3_ANCCA</name>
<dbReference type="EMBL" id="JOJR01000070">
    <property type="protein sequence ID" value="RCN46985.1"/>
    <property type="molecule type" value="Genomic_DNA"/>
</dbReference>
<proteinExistence type="predicted"/>
<dbReference type="InterPro" id="IPR006954">
    <property type="entry name" value="Mlt-10-like"/>
</dbReference>
<keyword evidence="2" id="KW-1185">Reference proteome</keyword>
<accession>A0A368GVH3</accession>
<evidence type="ECO:0000313" key="2">
    <source>
        <dbReference type="Proteomes" id="UP000252519"/>
    </source>
</evidence>
<sequence length="422" mass="48696">AQADLPKRSDLTLNREDFNKVKEIHRNWYFFAIKALLGQLAKELLRSIDSASQERLKVCLKRIAYTKDLRKTATCIFKAREKWKRHLKFNRPRKKIGRHHAQYLNKKRSLARYRNLRLWVQGKGRVVPGKNPIHMTTKKKKDEKRAYLSTRTLPLQNVKSRPERLTLPDGLKDNQDYFEVRRAAYLPPLRSRTSKSPIHRVSDLFVSLFGKAAVDELPDKWSSTYKSIERLSKIMDNNEQLPGSRVYNTRIFDIVLDNKPSKQDEKVSSSKRSPDFRPTTVSLQIYVPPFLKNAFDIVNSFNGAKNVRILSPRIIPILPDKASKGILSPSLFPFYKDDTEQSILPIPRVGARMLKTAGLNERDRERVLEMIMEVSGARETVDKAMKACFTVLLLIICTSMSFSCKPQRATAETGIRIIRSQV</sequence>
<dbReference type="STRING" id="29170.A0A368GVH3"/>
<reference evidence="1 2" key="1">
    <citation type="submission" date="2014-10" db="EMBL/GenBank/DDBJ databases">
        <title>Draft genome of the hookworm Ancylostoma caninum.</title>
        <authorList>
            <person name="Mitreva M."/>
        </authorList>
    </citation>
    <scope>NUCLEOTIDE SEQUENCE [LARGE SCALE GENOMIC DNA]</scope>
    <source>
        <strain evidence="1 2">Baltimore</strain>
    </source>
</reference>
<dbReference type="AlphaFoldDB" id="A0A368GVH3"/>
<organism evidence="1 2">
    <name type="scientific">Ancylostoma caninum</name>
    <name type="common">Dog hookworm</name>
    <dbReference type="NCBI Taxonomy" id="29170"/>
    <lineage>
        <taxon>Eukaryota</taxon>
        <taxon>Metazoa</taxon>
        <taxon>Ecdysozoa</taxon>
        <taxon>Nematoda</taxon>
        <taxon>Chromadorea</taxon>
        <taxon>Rhabditida</taxon>
        <taxon>Rhabditina</taxon>
        <taxon>Rhabditomorpha</taxon>
        <taxon>Strongyloidea</taxon>
        <taxon>Ancylostomatidae</taxon>
        <taxon>Ancylostomatinae</taxon>
        <taxon>Ancylostoma</taxon>
    </lineage>
</organism>